<dbReference type="EMBL" id="LBKL01000104">
    <property type="protein sequence ID" value="KLL34916.1"/>
    <property type="molecule type" value="Genomic_DNA"/>
</dbReference>
<evidence type="ECO:0000259" key="1">
    <source>
        <dbReference type="Pfam" id="PF20277"/>
    </source>
</evidence>
<accession>A0A837KW53</accession>
<gene>
    <name evidence="2" type="ORF">WA04_11915</name>
</gene>
<dbReference type="RefSeq" id="WP_047209132.1">
    <property type="nucleotide sequence ID" value="NZ_LBKL01000104.1"/>
</dbReference>
<protein>
    <recommendedName>
        <fullName evidence="1">ABC-three component systems C-terminal domain-containing protein</fullName>
    </recommendedName>
</protein>
<proteinExistence type="predicted"/>
<sequence length="374" mass="42713">MDFPTYFRILKKYLGDGATIPEFFRELIEMITDDDAEDVISASGITSNKADSTLISYTKPQRGITQRMANQLLYRVNSANMTESIESRPDETIQLLADEFHSYYPDITAENASQRIPEIFVDFIRVKAGMGISTTAQKATFVNQSNQLKKQYGQFLLTEANNCCAFPGCDRPLILTSGNLATENYEVSVIEKDKDAEPLNLIALCPDCFLTYQADNRKKTVIALKNVKKILVSTHNSQRPISDLKLDNGIVAVLTGLNKLKFDEYDISYDPKQLTDKISPENNRTLYQMVKNQVIDNYLTIQKIIVNLDKQGKIDYEEIQYQMRSMYKKLKATKHDNLAIFNTISEKLHKATLQDIYFCQTIVSYFIQKCEVLE</sequence>
<evidence type="ECO:0000313" key="2">
    <source>
        <dbReference type="EMBL" id="KLL34916.1"/>
    </source>
</evidence>
<dbReference type="Pfam" id="PF20277">
    <property type="entry name" value="CTD11"/>
    <property type="match status" value="1"/>
</dbReference>
<feature type="domain" description="ABC-three component systems C-terminal" evidence="1">
    <location>
        <begin position="238"/>
        <end position="373"/>
    </location>
</feature>
<reference evidence="2 3" key="1">
    <citation type="journal article" date="2015" name="PLoS ONE">
        <title>Genomic analysis reveals the molecular basis for capsule loss in the group B streptococcus population.</title>
        <authorList>
            <consortium name="DEVANI Consortium"/>
            <person name="Rosini R."/>
            <person name="Campisi E."/>
            <person name="De Chiara M."/>
            <person name="Tettelin H."/>
            <person name="Rinaudo D."/>
            <person name="Toniolo C."/>
            <person name="Metruccio M."/>
            <person name="Guidotti S."/>
            <person name="Sorensen U.B."/>
            <person name="Kilian M."/>
            <person name="Ramirez M."/>
            <person name="Janulczyk R."/>
            <person name="Donati C."/>
            <person name="Grandi G."/>
            <person name="Margarit I."/>
        </authorList>
    </citation>
    <scope>NUCLEOTIDE SEQUENCE [LARGE SCALE GENOMIC DNA]</scope>
    <source>
        <strain evidence="2 3">DK-B-USS-215</strain>
    </source>
</reference>
<dbReference type="InterPro" id="IPR046921">
    <property type="entry name" value="ABC-3C_CTD11"/>
</dbReference>
<dbReference type="Proteomes" id="UP000035346">
    <property type="component" value="Unassembled WGS sequence"/>
</dbReference>
<name>A0A837KW53_STRAG</name>
<evidence type="ECO:0000313" key="3">
    <source>
        <dbReference type="Proteomes" id="UP000035346"/>
    </source>
</evidence>
<comment type="caution">
    <text evidence="2">The sequence shown here is derived from an EMBL/GenBank/DDBJ whole genome shotgun (WGS) entry which is preliminary data.</text>
</comment>
<organism evidence="2 3">
    <name type="scientific">Streptococcus agalactiae</name>
    <dbReference type="NCBI Taxonomy" id="1311"/>
    <lineage>
        <taxon>Bacteria</taxon>
        <taxon>Bacillati</taxon>
        <taxon>Bacillota</taxon>
        <taxon>Bacilli</taxon>
        <taxon>Lactobacillales</taxon>
        <taxon>Streptococcaceae</taxon>
        <taxon>Streptococcus</taxon>
    </lineage>
</organism>
<dbReference type="AlphaFoldDB" id="A0A837KW53"/>